<evidence type="ECO:0000256" key="9">
    <source>
        <dbReference type="ARBA" id="ARBA00023136"/>
    </source>
</evidence>
<comment type="catalytic activity">
    <reaction evidence="11">
        <text>an alpha-D-Man-(1-&gt;2)-alpha-D-Man-(1-&gt;2)-alpha-D-Man-(1-&gt;3)-[alpha-D-Man-(1-&gt;2)-alpha-D-Man-(1-&gt;3)-alpha-D-Man-(1-&gt;6)]-beta-D-Man-(1-&gt;4)-beta-D-GlcNAc-(1-&gt;4)-alpha-D-GlcNAc-diphospho-di-trans,poly-cis-dolichol + a di-trans,poly-cis-dolichyl beta-D-mannosyl phosphate = an alpha-D-Man-(1-&gt;2)-alpha-D-Man-(1-&gt;2)-alpha-D-Man-(1-&gt;3)-[alpha-D-Man-(1-&gt;2)-alpha-D-Man-(1-&gt;3)-[alpha-D-Man-(1-&gt;6)]-alpha-D-Man-(1-&gt;6)]-beta-D-Man-(1-&gt;4)-beta-D-GlcNAc-(1-&gt;4)-alpha-D-GlcNAc-diphospho-di-trans,poly-cis-dolichol + a di-trans,poly-cis-dolichyl phosphate + H(+)</text>
        <dbReference type="Rhea" id="RHEA:29535"/>
        <dbReference type="Rhea" id="RHEA-COMP:19498"/>
        <dbReference type="Rhea" id="RHEA-COMP:19501"/>
        <dbReference type="Rhea" id="RHEA-COMP:19518"/>
        <dbReference type="Rhea" id="RHEA-COMP:19519"/>
        <dbReference type="ChEBI" id="CHEBI:15378"/>
        <dbReference type="ChEBI" id="CHEBI:57683"/>
        <dbReference type="ChEBI" id="CHEBI:58211"/>
        <dbReference type="ChEBI" id="CHEBI:132517"/>
        <dbReference type="ChEBI" id="CHEBI:132519"/>
        <dbReference type="EC" id="2.4.1.260"/>
    </reaction>
    <physiologicalReaction direction="left-to-right" evidence="11">
        <dbReference type="Rhea" id="RHEA:29536"/>
    </physiologicalReaction>
</comment>
<feature type="transmembrane region" description="Helical" evidence="12">
    <location>
        <begin position="357"/>
        <end position="378"/>
    </location>
</feature>
<name>A0A1B8GK49_9PEZI</name>
<evidence type="ECO:0000256" key="13">
    <source>
        <dbReference type="SAM" id="SignalP"/>
    </source>
</evidence>
<evidence type="ECO:0000256" key="10">
    <source>
        <dbReference type="ARBA" id="ARBA00044721"/>
    </source>
</evidence>
<evidence type="ECO:0000256" key="11">
    <source>
        <dbReference type="ARBA" id="ARBA00048899"/>
    </source>
</evidence>
<evidence type="ECO:0000256" key="2">
    <source>
        <dbReference type="ARBA" id="ARBA00004922"/>
    </source>
</evidence>
<organism evidence="14 15">
    <name type="scientific">Pseudogymnoascus verrucosus</name>
    <dbReference type="NCBI Taxonomy" id="342668"/>
    <lineage>
        <taxon>Eukaryota</taxon>
        <taxon>Fungi</taxon>
        <taxon>Dikarya</taxon>
        <taxon>Ascomycota</taxon>
        <taxon>Pezizomycotina</taxon>
        <taxon>Leotiomycetes</taxon>
        <taxon>Thelebolales</taxon>
        <taxon>Thelebolaceae</taxon>
        <taxon>Pseudogymnoascus</taxon>
    </lineage>
</organism>
<evidence type="ECO:0000256" key="5">
    <source>
        <dbReference type="ARBA" id="ARBA00022679"/>
    </source>
</evidence>
<evidence type="ECO:0000256" key="7">
    <source>
        <dbReference type="ARBA" id="ARBA00022824"/>
    </source>
</evidence>
<comment type="pathway">
    <text evidence="2">Protein modification; protein glycosylation.</text>
</comment>
<keyword evidence="13" id="KW-0732">Signal</keyword>
<dbReference type="GO" id="GO:0006487">
    <property type="term" value="P:protein N-linked glycosylation"/>
    <property type="evidence" value="ECO:0007669"/>
    <property type="project" value="TreeGrafter"/>
</dbReference>
<dbReference type="STRING" id="342668.A0A1B8GK49"/>
<keyword evidence="9 12" id="KW-0472">Membrane</keyword>
<sequence>MRGLQTTLPLLLPALILLHLLAAPYTKVEESFNIQATHDILTYPPPFSPSTFASHIRSNYDHITFPGAVPRTFIGSLLLAQLTRAFLHATSFAYIRTFTNAILGTPLHFAHSQLLFHTLVTGSAQQTARFILGSLTALALLRYARALAKAFGPGVGRWYILLQATQFHIPFYASRTLPNTFALLLTTEAARAFLPVPGNNAAGQRSQVRRGIYLLVAAGVIFRAEIALLLATQVGFLLWTRRADLRTVVLAGLPAAALSIAASVAVDSAFWLRPVWPELASFIFNAYHGASSEWGVSPWHAYFSSSLPKLLLNPLAIPMLAAALYFPATSRAARGLVIPQLAYVALYSAQPHKEARFIIYAIPPLTAAAALGASYVWTRRARGVVYRVGSLAVVGGVVVSFVAAMGMLLVSSLNYPGGEALWELHQRVGIDRQIGFVREGQVVRVHTDVLSCMTGVTRFQEAAPSKPFWRADFLSYGGNSGVLPGKGGRVDWDIEWAYDKTEDEAALRDVRFWDQFDYALVEDRRKALGNWRLVAVVWGFAGGVEMLRPGEEMMHGSDEEAWKQAMVPWGSWRKGEVGWGVLMEMVGPRGGLKEVVRRFVTRGWWVGPRMEHKIHIMGRVVEPVVDEE</sequence>
<evidence type="ECO:0000313" key="14">
    <source>
        <dbReference type="EMBL" id="OBT96205.1"/>
    </source>
</evidence>
<dbReference type="UniPathway" id="UPA00378"/>
<accession>A0A1B8GK49</accession>
<dbReference type="Proteomes" id="UP000091956">
    <property type="component" value="Unassembled WGS sequence"/>
</dbReference>
<evidence type="ECO:0000256" key="4">
    <source>
        <dbReference type="ARBA" id="ARBA00022676"/>
    </source>
</evidence>
<comment type="subcellular location">
    <subcellularLocation>
        <location evidence="1 12">Endoplasmic reticulum membrane</location>
        <topology evidence="1 12">Multi-pass membrane protein</topology>
    </subcellularLocation>
</comment>
<dbReference type="EC" id="2.4.1.-" evidence="12"/>
<dbReference type="GO" id="GO:0005789">
    <property type="term" value="C:endoplasmic reticulum membrane"/>
    <property type="evidence" value="ECO:0007669"/>
    <property type="project" value="UniProtKB-SubCell"/>
</dbReference>
<evidence type="ECO:0000313" key="15">
    <source>
        <dbReference type="Proteomes" id="UP000091956"/>
    </source>
</evidence>
<feature type="transmembrane region" description="Helical" evidence="12">
    <location>
        <begin position="248"/>
        <end position="272"/>
    </location>
</feature>
<dbReference type="PANTHER" id="PTHR22760">
    <property type="entry name" value="GLYCOSYLTRANSFERASE"/>
    <property type="match status" value="1"/>
</dbReference>
<keyword evidence="6 12" id="KW-0812">Transmembrane</keyword>
<comment type="caution">
    <text evidence="12">Lacks conserved residue(s) required for the propagation of feature annotation.</text>
</comment>
<feature type="transmembrane region" description="Helical" evidence="12">
    <location>
        <begin position="384"/>
        <end position="410"/>
    </location>
</feature>
<keyword evidence="15" id="KW-1185">Reference proteome</keyword>
<dbReference type="GO" id="GO:0052917">
    <property type="term" value="F:dol-P-Man:Man(7)GlcNAc(2)-PP-Dol alpha-1,6-mannosyltransferase activity"/>
    <property type="evidence" value="ECO:0007669"/>
    <property type="project" value="UniProtKB-EC"/>
</dbReference>
<evidence type="ECO:0000256" key="12">
    <source>
        <dbReference type="RuleBase" id="RU363075"/>
    </source>
</evidence>
<gene>
    <name evidence="14" type="primary">ALG12</name>
    <name evidence="14" type="ORF">VE01_06890</name>
</gene>
<dbReference type="OrthoDB" id="19039at2759"/>
<reference evidence="15" key="2">
    <citation type="journal article" date="2018" name="Nat. Commun.">
        <title>Extreme sensitivity to ultraviolet light in the fungal pathogen causing white-nose syndrome of bats.</title>
        <authorList>
            <person name="Palmer J.M."/>
            <person name="Drees K.P."/>
            <person name="Foster J.T."/>
            <person name="Lindner D.L."/>
        </authorList>
    </citation>
    <scope>NUCLEOTIDE SEQUENCE [LARGE SCALE GENOMIC DNA]</scope>
    <source>
        <strain evidence="15">UAMH 10579</strain>
    </source>
</reference>
<comment type="function">
    <text evidence="10">Mannosyltransferase that operates in the biosynthetic pathway of dolichol-linked oligosaccharides, the glycan precursors employed in protein asparagine (N)-glycosylation. The assembly of dolichol-linked oligosaccharides begins on the cytosolic side of the endoplasmic reticulum membrane and finishes in its lumen. The sequential addition of sugars to dolichol pyrophosphate produces dolichol-linked oligosaccharides containing fourteen sugars, including two GlcNAcs, nine mannoses and three glucoses. Once assembled, the oligosaccharide is transferred from the lipid to nascent proteins by oligosaccharyltransferases. In the lumen of the endoplasmic reticulum, adds the eighth mannose residue in an alpha-1,6 linkage onto Man(7)GlcNAc(2)-PP-dolichol to produce Man(8)GlcNAc(2)-PP-dolichol.</text>
</comment>
<keyword evidence="4 12" id="KW-0328">Glycosyltransferase</keyword>
<comment type="similarity">
    <text evidence="3 12">Belongs to the glycosyltransferase 22 family.</text>
</comment>
<feature type="chain" id="PRO_5008608782" description="Mannosyltransferase" evidence="13">
    <location>
        <begin position="23"/>
        <end position="628"/>
    </location>
</feature>
<reference evidence="14 15" key="1">
    <citation type="submission" date="2016-03" db="EMBL/GenBank/DDBJ databases">
        <title>Comparative genomics of Pseudogymnoascus destructans, the fungus causing white-nose syndrome of bats.</title>
        <authorList>
            <person name="Palmer J.M."/>
            <person name="Drees K.P."/>
            <person name="Foster J.T."/>
            <person name="Lindner D.L."/>
        </authorList>
    </citation>
    <scope>NUCLEOTIDE SEQUENCE [LARGE SCALE GENOMIC DNA]</scope>
    <source>
        <strain evidence="14 15">UAMH 10579</strain>
    </source>
</reference>
<dbReference type="EMBL" id="KV460230">
    <property type="protein sequence ID" value="OBT96205.1"/>
    <property type="molecule type" value="Genomic_DNA"/>
</dbReference>
<evidence type="ECO:0000256" key="6">
    <source>
        <dbReference type="ARBA" id="ARBA00022692"/>
    </source>
</evidence>
<dbReference type="RefSeq" id="XP_018129938.1">
    <property type="nucleotide sequence ID" value="XM_018276329.2"/>
</dbReference>
<feature type="transmembrane region" description="Helical" evidence="12">
    <location>
        <begin position="212"/>
        <end position="239"/>
    </location>
</feature>
<keyword evidence="7 12" id="KW-0256">Endoplasmic reticulum</keyword>
<evidence type="ECO:0000256" key="1">
    <source>
        <dbReference type="ARBA" id="ARBA00004477"/>
    </source>
</evidence>
<evidence type="ECO:0000256" key="3">
    <source>
        <dbReference type="ARBA" id="ARBA00007063"/>
    </source>
</evidence>
<protein>
    <recommendedName>
        <fullName evidence="12">Mannosyltransferase</fullName>
        <ecNumber evidence="12">2.4.1.-</ecNumber>
    </recommendedName>
</protein>
<dbReference type="PANTHER" id="PTHR22760:SF1">
    <property type="entry name" value="DOL-P-MAN:MAN(7)GLCNAC(2)-PP-DOL ALPHA-1,6-MANNOSYLTRANSFERASE"/>
    <property type="match status" value="1"/>
</dbReference>
<dbReference type="AlphaFoldDB" id="A0A1B8GK49"/>
<keyword evidence="5 14" id="KW-0808">Transferase</keyword>
<dbReference type="InterPro" id="IPR005599">
    <property type="entry name" value="GPI_mannosylTrfase"/>
</dbReference>
<dbReference type="GeneID" id="28840276"/>
<feature type="signal peptide" evidence="13">
    <location>
        <begin position="1"/>
        <end position="22"/>
    </location>
</feature>
<keyword evidence="8 12" id="KW-1133">Transmembrane helix</keyword>
<evidence type="ECO:0000256" key="8">
    <source>
        <dbReference type="ARBA" id="ARBA00022989"/>
    </source>
</evidence>
<proteinExistence type="inferred from homology"/>
<dbReference type="Pfam" id="PF03901">
    <property type="entry name" value="Glyco_transf_22"/>
    <property type="match status" value="1"/>
</dbReference>